<evidence type="ECO:0000256" key="3">
    <source>
        <dbReference type="SAM" id="MobiDB-lite"/>
    </source>
</evidence>
<feature type="domain" description="HD" evidence="5">
    <location>
        <begin position="122"/>
        <end position="232"/>
    </location>
</feature>
<dbReference type="PROSITE" id="PS00099">
    <property type="entry name" value="THIOLASE_3"/>
    <property type="match status" value="1"/>
</dbReference>
<feature type="chain" id="PRO_5045637953" description="GTP diphosphokinase" evidence="4">
    <location>
        <begin position="27"/>
        <end position="505"/>
    </location>
</feature>
<protein>
    <recommendedName>
        <fullName evidence="2">GTP diphosphokinase</fullName>
        <ecNumber evidence="2">2.7.6.5</ecNumber>
    </recommendedName>
</protein>
<proteinExistence type="inferred from homology"/>
<comment type="caution">
    <text evidence="6">The sequence shown here is derived from an EMBL/GenBank/DDBJ whole genome shotgun (WGS) entry which is preliminary data.</text>
</comment>
<evidence type="ECO:0000256" key="4">
    <source>
        <dbReference type="SAM" id="SignalP"/>
    </source>
</evidence>
<evidence type="ECO:0000313" key="7">
    <source>
        <dbReference type="Proteomes" id="UP001165060"/>
    </source>
</evidence>
<gene>
    <name evidence="6" type="ORF">TeGR_g1407</name>
</gene>
<comment type="similarity">
    <text evidence="1">Belongs to the RelA/SpoT family.</text>
</comment>
<dbReference type="InterPro" id="IPR007685">
    <property type="entry name" value="RelA_SpoT"/>
</dbReference>
<dbReference type="InterPro" id="IPR016039">
    <property type="entry name" value="Thiolase-like"/>
</dbReference>
<dbReference type="EMBL" id="BRYB01000469">
    <property type="protein sequence ID" value="GMI30525.1"/>
    <property type="molecule type" value="Genomic_DNA"/>
</dbReference>
<dbReference type="CDD" id="cd00077">
    <property type="entry name" value="HDc"/>
    <property type="match status" value="1"/>
</dbReference>
<dbReference type="PROSITE" id="PS00737">
    <property type="entry name" value="THIOLASE_2"/>
    <property type="match status" value="1"/>
</dbReference>
<dbReference type="SUPFAM" id="SSF53901">
    <property type="entry name" value="Thiolase-like"/>
    <property type="match status" value="1"/>
</dbReference>
<feature type="compositionally biased region" description="Pro residues" evidence="3">
    <location>
        <begin position="54"/>
        <end position="64"/>
    </location>
</feature>
<keyword evidence="7" id="KW-1185">Reference proteome</keyword>
<reference evidence="6 7" key="1">
    <citation type="journal article" date="2023" name="Commun. Biol.">
        <title>Genome analysis of Parmales, the sister group of diatoms, reveals the evolutionary specialization of diatoms from phago-mixotrophs to photoautotrophs.</title>
        <authorList>
            <person name="Ban H."/>
            <person name="Sato S."/>
            <person name="Yoshikawa S."/>
            <person name="Yamada K."/>
            <person name="Nakamura Y."/>
            <person name="Ichinomiya M."/>
            <person name="Sato N."/>
            <person name="Blanc-Mathieu R."/>
            <person name="Endo H."/>
            <person name="Kuwata A."/>
            <person name="Ogata H."/>
        </authorList>
    </citation>
    <scope>NUCLEOTIDE SEQUENCE [LARGE SCALE GENOMIC DNA]</scope>
</reference>
<dbReference type="Gene3D" id="1.10.3210.10">
    <property type="entry name" value="Hypothetical protein af1432"/>
    <property type="match status" value="1"/>
</dbReference>
<dbReference type="InterPro" id="IPR006674">
    <property type="entry name" value="HD_domain"/>
</dbReference>
<dbReference type="Pfam" id="PF02803">
    <property type="entry name" value="Thiolase_C"/>
    <property type="match status" value="1"/>
</dbReference>
<evidence type="ECO:0000256" key="2">
    <source>
        <dbReference type="ARBA" id="ARBA00013251"/>
    </source>
</evidence>
<dbReference type="InterPro" id="IPR043519">
    <property type="entry name" value="NT_sf"/>
</dbReference>
<evidence type="ECO:0000259" key="5">
    <source>
        <dbReference type="PROSITE" id="PS51831"/>
    </source>
</evidence>
<dbReference type="Gene3D" id="3.40.47.10">
    <property type="match status" value="1"/>
</dbReference>
<accession>A0ABQ6MQ16</accession>
<dbReference type="Proteomes" id="UP001165060">
    <property type="component" value="Unassembled WGS sequence"/>
</dbReference>
<dbReference type="PANTHER" id="PTHR43061:SF1">
    <property type="entry name" value="GTP DIPHOSPHOKINASE RSH1, CHLOROPLASTIC-RELATED"/>
    <property type="match status" value="1"/>
</dbReference>
<dbReference type="Pfam" id="PF13328">
    <property type="entry name" value="HD_4"/>
    <property type="match status" value="1"/>
</dbReference>
<feature type="signal peptide" evidence="4">
    <location>
        <begin position="1"/>
        <end position="26"/>
    </location>
</feature>
<dbReference type="SUPFAM" id="SSF109604">
    <property type="entry name" value="HD-domain/PDEase-like"/>
    <property type="match status" value="1"/>
</dbReference>
<dbReference type="InterPro" id="IPR020617">
    <property type="entry name" value="Thiolase_C"/>
</dbReference>
<evidence type="ECO:0000313" key="6">
    <source>
        <dbReference type="EMBL" id="GMI30525.1"/>
    </source>
</evidence>
<dbReference type="PROSITE" id="PS51831">
    <property type="entry name" value="HD"/>
    <property type="match status" value="1"/>
</dbReference>
<dbReference type="PANTHER" id="PTHR43061">
    <property type="entry name" value="GTP DIPHOSPHOKINASE RSH1, CHLOROPLASTIC-RELATED"/>
    <property type="match status" value="1"/>
</dbReference>
<dbReference type="InterPro" id="IPR020610">
    <property type="entry name" value="Thiolase_AS"/>
</dbReference>
<dbReference type="SMART" id="SM00954">
    <property type="entry name" value="RelA_SpoT"/>
    <property type="match status" value="1"/>
</dbReference>
<evidence type="ECO:0000256" key="1">
    <source>
        <dbReference type="ARBA" id="ARBA00007476"/>
    </source>
</evidence>
<organism evidence="6 7">
    <name type="scientific">Tetraparma gracilis</name>
    <dbReference type="NCBI Taxonomy" id="2962635"/>
    <lineage>
        <taxon>Eukaryota</taxon>
        <taxon>Sar</taxon>
        <taxon>Stramenopiles</taxon>
        <taxon>Ochrophyta</taxon>
        <taxon>Bolidophyceae</taxon>
        <taxon>Parmales</taxon>
        <taxon>Triparmaceae</taxon>
        <taxon>Tetraparma</taxon>
    </lineage>
</organism>
<name>A0ABQ6MQ16_9STRA</name>
<dbReference type="EC" id="2.7.6.5" evidence="2"/>
<dbReference type="InterPro" id="IPR003607">
    <property type="entry name" value="HD/PDEase_dom"/>
</dbReference>
<keyword evidence="4" id="KW-0732">Signal</keyword>
<dbReference type="InterPro" id="IPR020613">
    <property type="entry name" value="Thiolase_CS"/>
</dbReference>
<dbReference type="SUPFAM" id="SSF81301">
    <property type="entry name" value="Nucleotidyltransferase"/>
    <property type="match status" value="1"/>
</dbReference>
<dbReference type="SMART" id="SM00471">
    <property type="entry name" value="HDc"/>
    <property type="match status" value="1"/>
</dbReference>
<sequence>MASPSLPLFLLGFLLTLLLLPPPASPFALLSEAPRTHSSPPGPSRPSPLHCCSPDPPPPPPLPTPSTLAPLTPSDLEHISLYWRALASSIPHLAPSFPRIRAALTLAYGLHRSQLRKSGRPYITHPVSVAVLLGELGMDGTTVIAGLLHDTVEDTGLTLEELEGGFGGAVRRIVEGETKVSKREGWGEKARELRQVDGQMDEQAENLKSMFVAMTSDYRVIVVKLADRLHNMRTLRHMPEEKRRRIASETLEIFAPLAHRMGIWAFKSELEDTAFRYLHPAEHEELSRKLLESKAEYTRALERTKEVVELALGSDEVLGAQDVTFKVNGRTKGLYSLWLKTKTRELDDISDVVALRVILSPGERPGETGEERKLRSVWLCYHVLAIVQNLPGCKQVAGSVKDYISFPKRNNYQSLHAALTDVDRFEINEAFAAQALSCAKVLELDWDKTNINGGAISLGHPLGASGSRIIAHLAHEFARNDKCNIAVGSACIGGGQGIAVVLERC</sequence>
<feature type="region of interest" description="Disordered" evidence="3">
    <location>
        <begin position="31"/>
        <end position="70"/>
    </location>
</feature>
<dbReference type="CDD" id="cd05399">
    <property type="entry name" value="NT_Rel-Spo_like"/>
    <property type="match status" value="1"/>
</dbReference>